<dbReference type="Pfam" id="PF13173">
    <property type="entry name" value="AAA_14"/>
    <property type="match status" value="1"/>
</dbReference>
<dbReference type="InterPro" id="IPR041682">
    <property type="entry name" value="AAA_14"/>
</dbReference>
<dbReference type="EMBL" id="JBHLTC010000014">
    <property type="protein sequence ID" value="MFC0624766.1"/>
    <property type="molecule type" value="Genomic_DNA"/>
</dbReference>
<evidence type="ECO:0000313" key="2">
    <source>
        <dbReference type="EMBL" id="MFC0624766.1"/>
    </source>
</evidence>
<reference evidence="2 3" key="1">
    <citation type="submission" date="2024-09" db="EMBL/GenBank/DDBJ databases">
        <authorList>
            <person name="Sun Q."/>
            <person name="Mori K."/>
        </authorList>
    </citation>
    <scope>NUCLEOTIDE SEQUENCE [LARGE SCALE GENOMIC DNA]</scope>
    <source>
        <strain evidence="2 3">CGMCC 1.15906</strain>
    </source>
</reference>
<feature type="domain" description="AAA" evidence="1">
    <location>
        <begin position="60"/>
        <end position="203"/>
    </location>
</feature>
<dbReference type="PANTHER" id="PTHR33295">
    <property type="entry name" value="ATPASE"/>
    <property type="match status" value="1"/>
</dbReference>
<dbReference type="PANTHER" id="PTHR33295:SF18">
    <property type="entry name" value="AAA+ ATPASE DOMAIN-CONTAINING PROTEIN"/>
    <property type="match status" value="1"/>
</dbReference>
<comment type="caution">
    <text evidence="2">The sequence shown here is derived from an EMBL/GenBank/DDBJ whole genome shotgun (WGS) entry which is preliminary data.</text>
</comment>
<organism evidence="2 3">
    <name type="scientific">Kribbella deserti</name>
    <dbReference type="NCBI Taxonomy" id="1926257"/>
    <lineage>
        <taxon>Bacteria</taxon>
        <taxon>Bacillati</taxon>
        <taxon>Actinomycetota</taxon>
        <taxon>Actinomycetes</taxon>
        <taxon>Propionibacteriales</taxon>
        <taxon>Kribbellaceae</taxon>
        <taxon>Kribbella</taxon>
    </lineage>
</organism>
<name>A0ABV6QJF0_9ACTN</name>
<evidence type="ECO:0000313" key="3">
    <source>
        <dbReference type="Proteomes" id="UP001589890"/>
    </source>
</evidence>
<sequence>MVRDDEIQARLREVNPWWRTTGTANDAWTGADRVLRDRARYDLGYRAGVLDDVAEGPVDDKLVLLRGPRRVGKSVALKDTAARITARADVDNRQLIYLPADGMTAKDLRRALVLGRELTRSVDVSSARRRIWLLDEVTGIDGWTAILKYLRDNTLVGDDTVVCTGSSWSDTGEVERDLLAGRAGSGATQRTRLLLPMSFRDFLAATRKGLPRPGPVAAWLLRSAEAKRMAEEVQFAVDDLDLAWQSYLTSGGFPRAVAEYHRSGMVSPAFLEDLVAWLHRDVDPDASLDSIPRMPAELQLRSTSPLNRRSTAEELGFPSSQTFDVRLNRLVRSFAGLWCHQVSENGVRVAGSQSKFYLSDPLLGWLGHHLRAGLPEPSMTSLTETTLAVMLATAIEEAQPGRWTSADTIGYVRTGKGNEVDFGPVPVPTAGSTQYTTPLESKWVSQGWRGEARVIEGKFGDGVLATKNITDTGEKSWAIPAPIVALLLG</sequence>
<evidence type="ECO:0000259" key="1">
    <source>
        <dbReference type="Pfam" id="PF13173"/>
    </source>
</evidence>
<keyword evidence="3" id="KW-1185">Reference proteome</keyword>
<proteinExistence type="predicted"/>
<dbReference type="RefSeq" id="WP_380046478.1">
    <property type="nucleotide sequence ID" value="NZ_JBHLTC010000014.1"/>
</dbReference>
<dbReference type="SUPFAM" id="SSF52540">
    <property type="entry name" value="P-loop containing nucleoside triphosphate hydrolases"/>
    <property type="match status" value="1"/>
</dbReference>
<gene>
    <name evidence="2" type="ORF">ACFFGN_11885</name>
</gene>
<protein>
    <submittedName>
        <fullName evidence="2">AAA family ATPase</fullName>
    </submittedName>
</protein>
<accession>A0ABV6QJF0</accession>
<dbReference type="InterPro" id="IPR027417">
    <property type="entry name" value="P-loop_NTPase"/>
</dbReference>
<dbReference type="Proteomes" id="UP001589890">
    <property type="component" value="Unassembled WGS sequence"/>
</dbReference>